<feature type="transmembrane region" description="Helical" evidence="1">
    <location>
        <begin position="236"/>
        <end position="255"/>
    </location>
</feature>
<reference evidence="2 3" key="1">
    <citation type="journal article" date="2015" name="Nature">
        <title>rRNA introns, odd ribosomes, and small enigmatic genomes across a large radiation of phyla.</title>
        <authorList>
            <person name="Brown C.T."/>
            <person name="Hug L.A."/>
            <person name="Thomas B.C."/>
            <person name="Sharon I."/>
            <person name="Castelle C.J."/>
            <person name="Singh A."/>
            <person name="Wilkins M.J."/>
            <person name="Williams K.H."/>
            <person name="Banfield J.F."/>
        </authorList>
    </citation>
    <scope>NUCLEOTIDE SEQUENCE [LARGE SCALE GENOMIC DNA]</scope>
</reference>
<protein>
    <recommendedName>
        <fullName evidence="4">Glycosyltransferase RgtA/B/C/D-like domain-containing protein</fullName>
    </recommendedName>
</protein>
<keyword evidence="1" id="KW-1133">Transmembrane helix</keyword>
<evidence type="ECO:0000256" key="1">
    <source>
        <dbReference type="SAM" id="Phobius"/>
    </source>
</evidence>
<feature type="transmembrane region" description="Helical" evidence="1">
    <location>
        <begin position="397"/>
        <end position="418"/>
    </location>
</feature>
<keyword evidence="1" id="KW-0472">Membrane</keyword>
<feature type="transmembrane region" description="Helical" evidence="1">
    <location>
        <begin position="349"/>
        <end position="377"/>
    </location>
</feature>
<comment type="caution">
    <text evidence="2">The sequence shown here is derived from an EMBL/GenBank/DDBJ whole genome shotgun (WGS) entry which is preliminary data.</text>
</comment>
<name>A0A0G0I663_9BACT</name>
<dbReference type="EMBL" id="LBTX01000009">
    <property type="protein sequence ID" value="KKQ50047.1"/>
    <property type="molecule type" value="Genomic_DNA"/>
</dbReference>
<dbReference type="AlphaFoldDB" id="A0A0G0I663"/>
<feature type="transmembrane region" description="Helical" evidence="1">
    <location>
        <begin position="185"/>
        <end position="201"/>
    </location>
</feature>
<feature type="transmembrane region" description="Helical" evidence="1">
    <location>
        <begin position="12"/>
        <end position="31"/>
    </location>
</feature>
<organism evidence="2 3">
    <name type="scientific">Candidatus Shapirobacteria bacterium GW2011_GWE1_38_10</name>
    <dbReference type="NCBI Taxonomy" id="1618488"/>
    <lineage>
        <taxon>Bacteria</taxon>
        <taxon>Candidatus Shapironibacteriota</taxon>
    </lineage>
</organism>
<evidence type="ECO:0008006" key="4">
    <source>
        <dbReference type="Google" id="ProtNLM"/>
    </source>
</evidence>
<evidence type="ECO:0000313" key="2">
    <source>
        <dbReference type="EMBL" id="KKQ50047.1"/>
    </source>
</evidence>
<feature type="transmembrane region" description="Helical" evidence="1">
    <location>
        <begin position="159"/>
        <end position="178"/>
    </location>
</feature>
<keyword evidence="1" id="KW-0812">Transmembrane</keyword>
<feature type="transmembrane region" description="Helical" evidence="1">
    <location>
        <begin position="132"/>
        <end position="153"/>
    </location>
</feature>
<sequence length="584" mass="67497">MIINAKKILIIFFLYLFIPVTLILFVFRGLVSNLNTSLLDKYDSLHMVWQLNVTGNKIYKFDFKNLNNLPHFYPRKGTLLYSEPLYPQSAIVHIAKLITKNPVGAYNLTYLFIIYLNFLGGVFLSRKLTESVYLSYLGGLLFAYMPFAMIHIGHFQLQSFFFTLFAFGINLSLLKINFHTKKKVYVMNLFLISFLGALQFYASNMLFVYMMVSIGLHRLVLMIYGIKNFKTVKLHFFTLISIVALISLFISPYLVNIVKTRSQYELDWPYNTYLVYSANITDYVFILPRSLIRNFVLIQKWNSLNLHNSGESASFVGIVPLLVLGVYLISRIKISRKLIDVSFENKSLLATSVLLIIIGFVFSLGPRLFVNGAYAGLPLPYDLFVKFPILKDMRAPARWYFIFNFGFVLITIFCMNSIQKKYDSLFFKGFVLFLFAISIIEFVPINLKSVNVPNIDIAAYGELHKICDGKVLLDYPIYSKTVKNYLEDHSYKKTVLYSQLFHGCYLFNGDASFDPLDYLVDANFIQKGINNDETIDFLKKRGVNYIKVNKLALSIDEFNQISKYLLVNKQLRFFETAESILINL</sequence>
<feature type="transmembrane region" description="Helical" evidence="1">
    <location>
        <begin position="105"/>
        <end position="125"/>
    </location>
</feature>
<evidence type="ECO:0000313" key="3">
    <source>
        <dbReference type="Proteomes" id="UP000034231"/>
    </source>
</evidence>
<proteinExistence type="predicted"/>
<feature type="transmembrane region" description="Helical" evidence="1">
    <location>
        <begin position="425"/>
        <end position="445"/>
    </location>
</feature>
<gene>
    <name evidence="2" type="ORF">US68_C0009G0002</name>
</gene>
<feature type="transmembrane region" description="Helical" evidence="1">
    <location>
        <begin position="312"/>
        <end position="329"/>
    </location>
</feature>
<dbReference type="Proteomes" id="UP000034231">
    <property type="component" value="Unassembled WGS sequence"/>
</dbReference>
<accession>A0A0G0I663</accession>